<keyword evidence="2" id="KW-0812">Transmembrane</keyword>
<keyword evidence="2" id="KW-0472">Membrane</keyword>
<evidence type="ECO:0000313" key="4">
    <source>
        <dbReference type="EMBL" id="EAQ83316.1"/>
    </source>
</evidence>
<keyword evidence="5" id="KW-1185">Reference proteome</keyword>
<sequence>MQVSEVTDEEVQLLHDEDYERFELDDASQPRRQLQDQSGSRGFWSRNRAPKWLAFLYGPDPPKIHTINPIFPSVQQLPRKWLEKALPGRWQRIGLLILFLLAWATSLAIPLILSKGTATDASGAAIRHIDCVDTLWKRNNECGLDGINCRPFSNTSFAFRCPADCASVRVLNPHHVGNQDVNFRPLVVGGGGNGPYRGDSFLCGAAIHAGVIRDTTGGCGVATLVGEYYQYFSSSQHNIESIPFDSYFPLSFTITADPTLKCTAPDPRWTVSLPLSILFTVLLTIFTTSPALYFFTTFLGIFTHVALVSDPPNLSTPSTTYLLPSLISHYAGRLLPAIFTAAIIYLTSVRHTLSPPPPPDSPHPPHPKNHPLETTLLHPPSSSRYRGWFAEQPLEEQVFKWTREAGRVVDEYFGFGFVTEGGRALDYTEAGTWFANGSWSQGAGYW</sequence>
<feature type="region of interest" description="Disordered" evidence="1">
    <location>
        <begin position="354"/>
        <end position="376"/>
    </location>
</feature>
<reference evidence="5" key="1">
    <citation type="journal article" date="2015" name="Genome Announc.">
        <title>Draft genome sequence of the cellulolytic fungus Chaetomium globosum.</title>
        <authorList>
            <person name="Cuomo C.A."/>
            <person name="Untereiner W.A."/>
            <person name="Ma L.-J."/>
            <person name="Grabherr M."/>
            <person name="Birren B.W."/>
        </authorList>
    </citation>
    <scope>NUCLEOTIDE SEQUENCE [LARGE SCALE GENOMIC DNA]</scope>
    <source>
        <strain evidence="5">ATCC 6205 / CBS 148.51 / DSM 1962 / NBRC 6347 / NRRL 1970</strain>
    </source>
</reference>
<dbReference type="PANTHER" id="PTHR31331">
    <property type="entry name" value="LCCL DOMAIN PROTEIN (AFU_ORTHOLOGUE AFUA_5G08630)"/>
    <property type="match status" value="1"/>
</dbReference>
<dbReference type="InParanoid" id="Q2GQN4"/>
<feature type="transmembrane region" description="Helical" evidence="2">
    <location>
        <begin position="93"/>
        <end position="113"/>
    </location>
</feature>
<evidence type="ECO:0000313" key="5">
    <source>
        <dbReference type="Proteomes" id="UP000001056"/>
    </source>
</evidence>
<dbReference type="EMBL" id="CH408035">
    <property type="protein sequence ID" value="EAQ83316.1"/>
    <property type="molecule type" value="Genomic_DNA"/>
</dbReference>
<dbReference type="OMA" id="KRNNECG"/>
<evidence type="ECO:0000259" key="3">
    <source>
        <dbReference type="PROSITE" id="PS50820"/>
    </source>
</evidence>
<dbReference type="PANTHER" id="PTHR31331:SF8">
    <property type="entry name" value="LCCL DOMAIN PROTEIN (AFU_ORTHOLOGUE AFUA_5G02970)"/>
    <property type="match status" value="1"/>
</dbReference>
<name>Q2GQN4_CHAGB</name>
<dbReference type="AlphaFoldDB" id="Q2GQN4"/>
<dbReference type="InterPro" id="IPR051957">
    <property type="entry name" value="CRISP-LCCL_domain"/>
</dbReference>
<feature type="compositionally biased region" description="Pro residues" evidence="1">
    <location>
        <begin position="354"/>
        <end position="364"/>
    </location>
</feature>
<organism evidence="4 5">
    <name type="scientific">Chaetomium globosum (strain ATCC 6205 / CBS 148.51 / DSM 1962 / NBRC 6347 / NRRL 1970)</name>
    <name type="common">Soil fungus</name>
    <dbReference type="NCBI Taxonomy" id="306901"/>
    <lineage>
        <taxon>Eukaryota</taxon>
        <taxon>Fungi</taxon>
        <taxon>Dikarya</taxon>
        <taxon>Ascomycota</taxon>
        <taxon>Pezizomycotina</taxon>
        <taxon>Sordariomycetes</taxon>
        <taxon>Sordariomycetidae</taxon>
        <taxon>Sordariales</taxon>
        <taxon>Chaetomiaceae</taxon>
        <taxon>Chaetomium</taxon>
    </lineage>
</organism>
<dbReference type="SUPFAM" id="SSF69848">
    <property type="entry name" value="LCCL domain"/>
    <property type="match status" value="1"/>
</dbReference>
<gene>
    <name evidence="4" type="ORF">CHGG_09720</name>
</gene>
<dbReference type="InterPro" id="IPR004043">
    <property type="entry name" value="LCCL"/>
</dbReference>
<dbReference type="VEuPathDB" id="FungiDB:CHGG_09720"/>
<dbReference type="InterPro" id="IPR036609">
    <property type="entry name" value="LCCL_sf"/>
</dbReference>
<dbReference type="eggNOG" id="ENOG502QUEX">
    <property type="taxonomic scope" value="Eukaryota"/>
</dbReference>
<dbReference type="SMART" id="SM00603">
    <property type="entry name" value="LCCL"/>
    <property type="match status" value="1"/>
</dbReference>
<dbReference type="Gene3D" id="2.170.130.20">
    <property type="entry name" value="LCCL-like domain"/>
    <property type="match status" value="1"/>
</dbReference>
<dbReference type="HOGENOM" id="CLU_613938_0_0_1"/>
<dbReference type="OrthoDB" id="441660at2759"/>
<protein>
    <recommendedName>
        <fullName evidence="3">LCCL domain-containing protein</fullName>
    </recommendedName>
</protein>
<accession>Q2GQN4</accession>
<feature type="transmembrane region" description="Helical" evidence="2">
    <location>
        <begin position="277"/>
        <end position="307"/>
    </location>
</feature>
<proteinExistence type="predicted"/>
<dbReference type="Pfam" id="PF03815">
    <property type="entry name" value="LCCL"/>
    <property type="match status" value="1"/>
</dbReference>
<dbReference type="PROSITE" id="PS50820">
    <property type="entry name" value="LCCL"/>
    <property type="match status" value="1"/>
</dbReference>
<dbReference type="Proteomes" id="UP000001056">
    <property type="component" value="Unassembled WGS sequence"/>
</dbReference>
<evidence type="ECO:0000256" key="1">
    <source>
        <dbReference type="SAM" id="MobiDB-lite"/>
    </source>
</evidence>
<evidence type="ECO:0000256" key="2">
    <source>
        <dbReference type="SAM" id="Phobius"/>
    </source>
</evidence>
<dbReference type="RefSeq" id="XP_001227647.1">
    <property type="nucleotide sequence ID" value="XM_001227646.1"/>
</dbReference>
<keyword evidence="2" id="KW-1133">Transmembrane helix</keyword>
<dbReference type="GeneID" id="4396966"/>
<feature type="domain" description="LCCL" evidence="3">
    <location>
        <begin position="192"/>
        <end position="242"/>
    </location>
</feature>